<dbReference type="Proteomes" id="UP000466523">
    <property type="component" value="Unassembled WGS sequence"/>
</dbReference>
<gene>
    <name evidence="1" type="ORF">GWR20_02375</name>
</gene>
<evidence type="ECO:0000313" key="1">
    <source>
        <dbReference type="EMBL" id="NDJ88009.1"/>
    </source>
</evidence>
<reference evidence="1 2" key="1">
    <citation type="submission" date="2020-01" db="EMBL/GenBank/DDBJ databases">
        <authorList>
            <person name="Sanchez-Estrada R."/>
            <person name="Gonzalez-Y-Merchand J.A."/>
            <person name="Rivera-Gutierrez S."/>
        </authorList>
    </citation>
    <scope>NUCLEOTIDE SEQUENCE [LARGE SCALE GENOMIC DNA]</scope>
    <source>
        <strain evidence="1 2">CST 7247</strain>
    </source>
</reference>
<accession>A0A7K3L6G4</accession>
<organism evidence="1 2">
    <name type="scientific">Mycolicibacter kumamotonensis</name>
    <dbReference type="NCBI Taxonomy" id="354243"/>
    <lineage>
        <taxon>Bacteria</taxon>
        <taxon>Bacillati</taxon>
        <taxon>Actinomycetota</taxon>
        <taxon>Actinomycetes</taxon>
        <taxon>Mycobacteriales</taxon>
        <taxon>Mycobacteriaceae</taxon>
        <taxon>Mycolicibacter</taxon>
    </lineage>
</organism>
<dbReference type="AlphaFoldDB" id="A0A7K3L6G4"/>
<comment type="caution">
    <text evidence="1">The sequence shown here is derived from an EMBL/GenBank/DDBJ whole genome shotgun (WGS) entry which is preliminary data.</text>
</comment>
<evidence type="ECO:0000313" key="2">
    <source>
        <dbReference type="Proteomes" id="UP000466523"/>
    </source>
</evidence>
<protein>
    <submittedName>
        <fullName evidence="1">Uncharacterized protein</fullName>
    </submittedName>
</protein>
<sequence length="348" mass="36668">MAAALQSATVDVPADQDDFDAFARERGWSDGLPLIPPTAARVEGYLQQWGVDPAEVVAELPPSNAPVTAEKLAINAVMAGAPASALPLLRAAVEAVADPRYELHALNATTGSVTTALIVNGEQRHSLGIPFGAGCLGGADGRAAAIGRALQLIMRNVAGQRIGVTSQSTFGQPARTTGIVFGEWEERSPWAPLAQRRGVGGDAVTAFGTMGTVNICETMATDADTLLQFIGRSLAYHGANGYLLQLSFAEVVVVLNPVWAPMIGAAYPDPADVQNLLWESASIPVTEWPVHYQQLYEQHGRINGQGRVLLARRPEDVIVLFAGGLGGLHAAALHSWGTTMAQTRPVRA</sequence>
<name>A0A7K3L6G4_9MYCO</name>
<dbReference type="RefSeq" id="WP_112683777.1">
    <property type="nucleotide sequence ID" value="NZ_JAACYR010000005.1"/>
</dbReference>
<proteinExistence type="predicted"/>
<dbReference type="EMBL" id="JAACYR010000005">
    <property type="protein sequence ID" value="NDJ88009.1"/>
    <property type="molecule type" value="Genomic_DNA"/>
</dbReference>